<proteinExistence type="predicted"/>
<sequence>MSASEKYRTSAFSFVISALVLMSLALPVVLVGYAAPRAVVVFAAGDITPTVSHIAPIPTPKPTDYRRAVARASIS</sequence>
<protein>
    <submittedName>
        <fullName evidence="2">Uncharacterized protein</fullName>
    </submittedName>
</protein>
<keyword evidence="1" id="KW-0472">Membrane</keyword>
<evidence type="ECO:0000313" key="2">
    <source>
        <dbReference type="EMBL" id="RAI01921.1"/>
    </source>
</evidence>
<organism evidence="2 3">
    <name type="scientific">Acuticoccus sediminis</name>
    <dbReference type="NCBI Taxonomy" id="2184697"/>
    <lineage>
        <taxon>Bacteria</taxon>
        <taxon>Pseudomonadati</taxon>
        <taxon>Pseudomonadota</taxon>
        <taxon>Alphaproteobacteria</taxon>
        <taxon>Hyphomicrobiales</taxon>
        <taxon>Amorphaceae</taxon>
        <taxon>Acuticoccus</taxon>
    </lineage>
</organism>
<dbReference type="EMBL" id="QHHQ01000002">
    <property type="protein sequence ID" value="RAI01921.1"/>
    <property type="molecule type" value="Genomic_DNA"/>
</dbReference>
<keyword evidence="1" id="KW-1133">Transmembrane helix</keyword>
<comment type="caution">
    <text evidence="2">The sequence shown here is derived from an EMBL/GenBank/DDBJ whole genome shotgun (WGS) entry which is preliminary data.</text>
</comment>
<name>A0A8B2NSM3_9HYPH</name>
<feature type="transmembrane region" description="Helical" evidence="1">
    <location>
        <begin position="12"/>
        <end position="35"/>
    </location>
</feature>
<evidence type="ECO:0000313" key="3">
    <source>
        <dbReference type="Proteomes" id="UP000249590"/>
    </source>
</evidence>
<dbReference type="Proteomes" id="UP000249590">
    <property type="component" value="Unassembled WGS sequence"/>
</dbReference>
<dbReference type="AlphaFoldDB" id="A0A8B2NSM3"/>
<keyword evidence="1" id="KW-0812">Transmembrane</keyword>
<accession>A0A8B2NSM3</accession>
<reference evidence="2 3" key="1">
    <citation type="submission" date="2018-05" db="EMBL/GenBank/DDBJ databases">
        <title>Acuticoccus sediminis sp. nov., isolated from deep-sea sediment of Indian Ocean.</title>
        <authorList>
            <person name="Liu X."/>
            <person name="Lai Q."/>
            <person name="Du Y."/>
            <person name="Sun F."/>
            <person name="Zhang X."/>
            <person name="Wang S."/>
            <person name="Shao Z."/>
        </authorList>
    </citation>
    <scope>NUCLEOTIDE SEQUENCE [LARGE SCALE GENOMIC DNA]</scope>
    <source>
        <strain evidence="2 3">PTG4-2</strain>
    </source>
</reference>
<gene>
    <name evidence="2" type="ORF">DLJ53_11055</name>
</gene>
<keyword evidence="3" id="KW-1185">Reference proteome</keyword>
<dbReference type="RefSeq" id="WP_111345145.1">
    <property type="nucleotide sequence ID" value="NZ_JAIWKD010000002.1"/>
</dbReference>
<evidence type="ECO:0000256" key="1">
    <source>
        <dbReference type="SAM" id="Phobius"/>
    </source>
</evidence>